<evidence type="ECO:0000313" key="3">
    <source>
        <dbReference type="EMBL" id="MBT1689414.1"/>
    </source>
</evidence>
<evidence type="ECO:0000256" key="1">
    <source>
        <dbReference type="SAM" id="Coils"/>
    </source>
</evidence>
<reference evidence="3 4" key="1">
    <citation type="submission" date="2021-05" db="EMBL/GenBank/DDBJ databases">
        <title>A Polyphasic approach of four new species of the genus Ohtaekwangia: Ohtaekwangia histidinii sp. nov., Ohtaekwangia cretensis sp. nov., Ohtaekwangia indiensis sp. nov., Ohtaekwangia reichenbachii sp. nov. from diverse environment.</title>
        <authorList>
            <person name="Octaviana S."/>
        </authorList>
    </citation>
    <scope>NUCLEOTIDE SEQUENCE [LARGE SCALE GENOMIC DNA]</scope>
    <source>
        <strain evidence="3 4">PWU37</strain>
    </source>
</reference>
<evidence type="ECO:0000256" key="2">
    <source>
        <dbReference type="SAM" id="SignalP"/>
    </source>
</evidence>
<sequence length="233" mass="25977">MSLTKKFALIFSFFALILTASAQTVKVKKETARVKGQNLEGFEVELDGTPEEVNAALLKLARSLGKAKQATDAITINEPTIGAIPYATPAYAVLKTKSTTKAAAWIGMKPEGGSAETTAHVNKELDKLMHDFGVKFYREKIQVQIDESMRAAQAVDKQQQKLTNENKNLNVKLEDNKREKIQLEKSIENNKLQNADLLKKIEKNKHDRDSVALAGVQIKKVMEAQKEKQRKVN</sequence>
<keyword evidence="1" id="KW-0175">Coiled coil</keyword>
<gene>
    <name evidence="3" type="ORF">KK078_22810</name>
</gene>
<organism evidence="3 4">
    <name type="scientific">Dawidia soli</name>
    <dbReference type="NCBI Taxonomy" id="2782352"/>
    <lineage>
        <taxon>Bacteria</taxon>
        <taxon>Pseudomonadati</taxon>
        <taxon>Bacteroidota</taxon>
        <taxon>Cytophagia</taxon>
        <taxon>Cytophagales</taxon>
        <taxon>Chryseotaleaceae</taxon>
        <taxon>Dawidia</taxon>
    </lineage>
</organism>
<protein>
    <submittedName>
        <fullName evidence="3">Uncharacterized protein</fullName>
    </submittedName>
</protein>
<feature type="signal peptide" evidence="2">
    <location>
        <begin position="1"/>
        <end position="22"/>
    </location>
</feature>
<comment type="caution">
    <text evidence="3">The sequence shown here is derived from an EMBL/GenBank/DDBJ whole genome shotgun (WGS) entry which is preliminary data.</text>
</comment>
<accession>A0AAP2DCD9</accession>
<feature type="chain" id="PRO_5043035029" evidence="2">
    <location>
        <begin position="23"/>
        <end position="233"/>
    </location>
</feature>
<keyword evidence="4" id="KW-1185">Reference proteome</keyword>
<dbReference type="Proteomes" id="UP001319180">
    <property type="component" value="Unassembled WGS sequence"/>
</dbReference>
<name>A0AAP2DCD9_9BACT</name>
<dbReference type="AlphaFoldDB" id="A0AAP2DCD9"/>
<dbReference type="RefSeq" id="WP_254092638.1">
    <property type="nucleotide sequence ID" value="NZ_JAHESC010000040.1"/>
</dbReference>
<feature type="coiled-coil region" evidence="1">
    <location>
        <begin position="152"/>
        <end position="193"/>
    </location>
</feature>
<proteinExistence type="predicted"/>
<keyword evidence="2" id="KW-0732">Signal</keyword>
<evidence type="ECO:0000313" key="4">
    <source>
        <dbReference type="Proteomes" id="UP001319180"/>
    </source>
</evidence>
<dbReference type="EMBL" id="JAHESC010000040">
    <property type="protein sequence ID" value="MBT1689414.1"/>
    <property type="molecule type" value="Genomic_DNA"/>
</dbReference>